<dbReference type="OrthoDB" id="8451553at2"/>
<evidence type="ECO:0000313" key="1">
    <source>
        <dbReference type="EMBL" id="TPG53673.1"/>
    </source>
</evidence>
<gene>
    <name evidence="1" type="ORF">EAH89_15845</name>
</gene>
<reference evidence="1 2" key="1">
    <citation type="journal article" date="2019" name="Environ. Microbiol.">
        <title>Species interactions and distinct microbial communities in high Arctic permafrost affected cryosols are associated with the CH4 and CO2 gas fluxes.</title>
        <authorList>
            <person name="Altshuler I."/>
            <person name="Hamel J."/>
            <person name="Turney S."/>
            <person name="Magnuson E."/>
            <person name="Levesque R."/>
            <person name="Greer C."/>
            <person name="Whyte L.G."/>
        </authorList>
    </citation>
    <scope>NUCLEOTIDE SEQUENCE [LARGE SCALE GENOMIC DNA]</scope>
    <source>
        <strain evidence="1 2">S9.3B</strain>
    </source>
</reference>
<sequence length="80" mass="9359">MSKAPTQGERPTTRYRTRNWREYDRGLIARGDLSAWISFDLNWHDAKRTGRRGRPQVLTDAAIRVRTRYVQLASPRARAC</sequence>
<dbReference type="Proteomes" id="UP000317078">
    <property type="component" value="Unassembled WGS sequence"/>
</dbReference>
<protein>
    <submittedName>
        <fullName evidence="1">Uncharacterized protein</fullName>
    </submittedName>
</protein>
<comment type="caution">
    <text evidence="1">The sequence shown here is derived from an EMBL/GenBank/DDBJ whole genome shotgun (WGS) entry which is preliminary data.</text>
</comment>
<dbReference type="AlphaFoldDB" id="A0A502FXJ6"/>
<organism evidence="1 2">
    <name type="scientific">Muricoccus nepalensis</name>
    <dbReference type="NCBI Taxonomy" id="1854500"/>
    <lineage>
        <taxon>Bacteria</taxon>
        <taxon>Pseudomonadati</taxon>
        <taxon>Pseudomonadota</taxon>
        <taxon>Alphaproteobacteria</taxon>
        <taxon>Acetobacterales</taxon>
        <taxon>Roseomonadaceae</taxon>
        <taxon>Muricoccus</taxon>
    </lineage>
</organism>
<dbReference type="EMBL" id="RCZP01000015">
    <property type="protein sequence ID" value="TPG53673.1"/>
    <property type="molecule type" value="Genomic_DNA"/>
</dbReference>
<accession>A0A502FXJ6</accession>
<keyword evidence="2" id="KW-1185">Reference proteome</keyword>
<name>A0A502FXJ6_9PROT</name>
<proteinExistence type="predicted"/>
<evidence type="ECO:0000313" key="2">
    <source>
        <dbReference type="Proteomes" id="UP000317078"/>
    </source>
</evidence>